<sequence>MPHIPIYQVDAFTDELFKGNPAAVCPLEAWLSTEVLQLIAAENFLPETAFFVPTGQPGHYELRWFTPEIEMDLCGHATLASAHILMNHLGWDMHQITFHTQSGILMVYKQNERLVLQFPARPATAASLPPEIAKGMGVYPMEVLKARDYLLIYHDEEIIRNLRPDRSILDQINLDPGGIIATAKGKTVDFVSRFFTPQASIFEDPVTGSAHCSLIPFWSQQLGKKTMTALQLSARTGKLYCEDAGDKVLIGGTCRTYLEGNIFVA</sequence>
<evidence type="ECO:0000256" key="2">
    <source>
        <dbReference type="ARBA" id="ARBA00023235"/>
    </source>
</evidence>
<comment type="similarity">
    <text evidence="1">Belongs to the PhzF family.</text>
</comment>
<dbReference type="NCBIfam" id="TIGR00654">
    <property type="entry name" value="PhzF_family"/>
    <property type="match status" value="1"/>
</dbReference>
<dbReference type="OrthoDB" id="9788221at2"/>
<dbReference type="PANTHER" id="PTHR13774">
    <property type="entry name" value="PHENAZINE BIOSYNTHESIS PROTEIN"/>
    <property type="match status" value="1"/>
</dbReference>
<evidence type="ECO:0000256" key="3">
    <source>
        <dbReference type="PIRSR" id="PIRSR016184-1"/>
    </source>
</evidence>
<dbReference type="InterPro" id="IPR003719">
    <property type="entry name" value="Phenazine_PhzF-like"/>
</dbReference>
<dbReference type="PANTHER" id="PTHR13774:SF17">
    <property type="entry name" value="PHENAZINE BIOSYNTHESIS-LIKE DOMAIN-CONTAINING PROTEIN"/>
    <property type="match status" value="1"/>
</dbReference>
<accession>A0A561PT89</accession>
<dbReference type="GO" id="GO:0016853">
    <property type="term" value="F:isomerase activity"/>
    <property type="evidence" value="ECO:0007669"/>
    <property type="project" value="UniProtKB-KW"/>
</dbReference>
<dbReference type="GO" id="GO:0005737">
    <property type="term" value="C:cytoplasm"/>
    <property type="evidence" value="ECO:0007669"/>
    <property type="project" value="TreeGrafter"/>
</dbReference>
<proteinExistence type="inferred from homology"/>
<comment type="caution">
    <text evidence="4">The sequence shown here is derived from an EMBL/GenBank/DDBJ whole genome shotgun (WGS) entry which is preliminary data.</text>
</comment>
<dbReference type="RefSeq" id="WP_145668265.1">
    <property type="nucleotide sequence ID" value="NZ_VIWO01000003.1"/>
</dbReference>
<dbReference type="Gene3D" id="3.10.310.10">
    <property type="entry name" value="Diaminopimelate Epimerase, Chain A, domain 1"/>
    <property type="match status" value="2"/>
</dbReference>
<name>A0A561PT89_9BACT</name>
<gene>
    <name evidence="4" type="ORF">FHW36_10392</name>
</gene>
<organism evidence="4 5">
    <name type="scientific">Chitinophaga polysaccharea</name>
    <dbReference type="NCBI Taxonomy" id="1293035"/>
    <lineage>
        <taxon>Bacteria</taxon>
        <taxon>Pseudomonadati</taxon>
        <taxon>Bacteroidota</taxon>
        <taxon>Chitinophagia</taxon>
        <taxon>Chitinophagales</taxon>
        <taxon>Chitinophagaceae</taxon>
        <taxon>Chitinophaga</taxon>
    </lineage>
</organism>
<evidence type="ECO:0000313" key="4">
    <source>
        <dbReference type="EMBL" id="TWF41288.1"/>
    </source>
</evidence>
<feature type="active site" evidence="3">
    <location>
        <position position="47"/>
    </location>
</feature>
<dbReference type="Pfam" id="PF02567">
    <property type="entry name" value="PhzC-PhzF"/>
    <property type="match status" value="1"/>
</dbReference>
<keyword evidence="5" id="KW-1185">Reference proteome</keyword>
<protein>
    <submittedName>
        <fullName evidence="4">PhzF family phenazine biosynthesis protein</fullName>
    </submittedName>
</protein>
<dbReference type="EMBL" id="VIWO01000003">
    <property type="protein sequence ID" value="TWF41288.1"/>
    <property type="molecule type" value="Genomic_DNA"/>
</dbReference>
<keyword evidence="2" id="KW-0413">Isomerase</keyword>
<dbReference type="SUPFAM" id="SSF54506">
    <property type="entry name" value="Diaminopimelate epimerase-like"/>
    <property type="match status" value="1"/>
</dbReference>
<dbReference type="PIRSF" id="PIRSF016184">
    <property type="entry name" value="PhzC_PhzF"/>
    <property type="match status" value="1"/>
</dbReference>
<dbReference type="Proteomes" id="UP000320811">
    <property type="component" value="Unassembled WGS sequence"/>
</dbReference>
<evidence type="ECO:0000313" key="5">
    <source>
        <dbReference type="Proteomes" id="UP000320811"/>
    </source>
</evidence>
<evidence type="ECO:0000256" key="1">
    <source>
        <dbReference type="ARBA" id="ARBA00008270"/>
    </source>
</evidence>
<dbReference type="AlphaFoldDB" id="A0A561PT89"/>
<reference evidence="4 5" key="1">
    <citation type="submission" date="2019-06" db="EMBL/GenBank/DDBJ databases">
        <title>Sorghum-associated microbial communities from plants grown in Nebraska, USA.</title>
        <authorList>
            <person name="Schachtman D."/>
        </authorList>
    </citation>
    <scope>NUCLEOTIDE SEQUENCE [LARGE SCALE GENOMIC DNA]</scope>
    <source>
        <strain evidence="4 5">1209</strain>
    </source>
</reference>